<dbReference type="OrthoDB" id="5609487at2"/>
<feature type="compositionally biased region" description="Low complexity" evidence="1">
    <location>
        <begin position="63"/>
        <end position="95"/>
    </location>
</feature>
<keyword evidence="3" id="KW-1185">Reference proteome</keyword>
<name>A0A1N7ND87_9GAMM</name>
<sequence>MNDKTFISRWSRLKSEKAAQARTSEDAPDTATQTSTLATGDIIEAYPDAPLGEFSTPDSENDSALTESSEPTESSELTDSSELTETSELPETPALTDEDMPALESLSEQSDFSQFFSSGVSDELRNLALRKLFNLPQFNIRDGLNDYDDDFSKIPVLAKEVAAKVLDWLHENQNPLTSGLEKEPSAEQIQEPSAELAQEPSAGLIQEPSAELAQEPAIAASDLTEKHISDFHEDVREPYANSKHFIEAEDDLGDADLHG</sequence>
<feature type="compositionally biased region" description="Basic and acidic residues" evidence="1">
    <location>
        <begin position="15"/>
        <end position="25"/>
    </location>
</feature>
<dbReference type="EMBL" id="FTOE01000009">
    <property type="protein sequence ID" value="SIS96159.1"/>
    <property type="molecule type" value="Genomic_DNA"/>
</dbReference>
<dbReference type="Proteomes" id="UP000185999">
    <property type="component" value="Unassembled WGS sequence"/>
</dbReference>
<dbReference type="STRING" id="619304.SAMN05421760_10915"/>
<evidence type="ECO:0000313" key="3">
    <source>
        <dbReference type="Proteomes" id="UP000185999"/>
    </source>
</evidence>
<organism evidence="2 3">
    <name type="scientific">Neptunomonas antarctica</name>
    <dbReference type="NCBI Taxonomy" id="619304"/>
    <lineage>
        <taxon>Bacteria</taxon>
        <taxon>Pseudomonadati</taxon>
        <taxon>Pseudomonadota</taxon>
        <taxon>Gammaproteobacteria</taxon>
        <taxon>Oceanospirillales</taxon>
        <taxon>Oceanospirillaceae</taxon>
        <taxon>Neptunomonas</taxon>
    </lineage>
</organism>
<dbReference type="InterPro" id="IPR021735">
    <property type="entry name" value="DUF3306"/>
</dbReference>
<feature type="region of interest" description="Disordered" evidence="1">
    <location>
        <begin position="175"/>
        <end position="202"/>
    </location>
</feature>
<protein>
    <recommendedName>
        <fullName evidence="4">DUF3306 domain-containing protein</fullName>
    </recommendedName>
</protein>
<reference evidence="3" key="1">
    <citation type="submission" date="2017-01" db="EMBL/GenBank/DDBJ databases">
        <authorList>
            <person name="Varghese N."/>
            <person name="Submissions S."/>
        </authorList>
    </citation>
    <scope>NUCLEOTIDE SEQUENCE [LARGE SCALE GENOMIC DNA]</scope>
    <source>
        <strain evidence="3">DSM 22306</strain>
    </source>
</reference>
<feature type="region of interest" description="Disordered" evidence="1">
    <location>
        <begin position="15"/>
        <end position="109"/>
    </location>
</feature>
<evidence type="ECO:0000256" key="1">
    <source>
        <dbReference type="SAM" id="MobiDB-lite"/>
    </source>
</evidence>
<feature type="region of interest" description="Disordered" evidence="1">
    <location>
        <begin position="239"/>
        <end position="259"/>
    </location>
</feature>
<evidence type="ECO:0008006" key="4">
    <source>
        <dbReference type="Google" id="ProtNLM"/>
    </source>
</evidence>
<accession>A0A1N7ND87</accession>
<feature type="compositionally biased region" description="Acidic residues" evidence="1">
    <location>
        <begin position="248"/>
        <end position="259"/>
    </location>
</feature>
<dbReference type="RefSeq" id="WP_054342080.1">
    <property type="nucleotide sequence ID" value="NZ_FTOE01000009.1"/>
</dbReference>
<proteinExistence type="predicted"/>
<evidence type="ECO:0000313" key="2">
    <source>
        <dbReference type="EMBL" id="SIS96159.1"/>
    </source>
</evidence>
<dbReference type="AlphaFoldDB" id="A0A1N7ND87"/>
<gene>
    <name evidence="2" type="ORF">SAMN05421760_10915</name>
</gene>
<dbReference type="Pfam" id="PF11748">
    <property type="entry name" value="DUF3306"/>
    <property type="match status" value="1"/>
</dbReference>